<dbReference type="AlphaFoldDB" id="A0A935CC04"/>
<feature type="non-terminal residue" evidence="2">
    <location>
        <position position="1"/>
    </location>
</feature>
<feature type="region of interest" description="Disordered" evidence="1">
    <location>
        <begin position="223"/>
        <end position="246"/>
    </location>
</feature>
<dbReference type="RefSeq" id="WP_201433146.1">
    <property type="nucleotide sequence ID" value="NZ_JAEQBW010000034.1"/>
</dbReference>
<feature type="compositionally biased region" description="Polar residues" evidence="1">
    <location>
        <begin position="229"/>
        <end position="246"/>
    </location>
</feature>
<proteinExistence type="predicted"/>
<accession>A0A935CC04</accession>
<comment type="caution">
    <text evidence="2">The sequence shown here is derived from an EMBL/GenBank/DDBJ whole genome shotgun (WGS) entry which is preliminary data.</text>
</comment>
<evidence type="ECO:0000313" key="2">
    <source>
        <dbReference type="EMBL" id="MBK6267460.1"/>
    </source>
</evidence>
<name>A0A935CC04_9BACT</name>
<organism evidence="2 3">
    <name type="scientific">Marivirga aurantiaca</name>
    <dbReference type="NCBI Taxonomy" id="2802615"/>
    <lineage>
        <taxon>Bacteria</taxon>
        <taxon>Pseudomonadati</taxon>
        <taxon>Bacteroidota</taxon>
        <taxon>Cytophagia</taxon>
        <taxon>Cytophagales</taxon>
        <taxon>Marivirgaceae</taxon>
        <taxon>Marivirga</taxon>
    </lineage>
</organism>
<evidence type="ECO:0000313" key="3">
    <source>
        <dbReference type="Proteomes" id="UP000611723"/>
    </source>
</evidence>
<dbReference type="EMBL" id="JAEQBW010000034">
    <property type="protein sequence ID" value="MBK6267460.1"/>
    <property type="molecule type" value="Genomic_DNA"/>
</dbReference>
<feature type="non-terminal residue" evidence="2">
    <location>
        <position position="246"/>
    </location>
</feature>
<evidence type="ECO:0000256" key="1">
    <source>
        <dbReference type="SAM" id="MobiDB-lite"/>
    </source>
</evidence>
<gene>
    <name evidence="2" type="ORF">JKA74_20670</name>
</gene>
<protein>
    <submittedName>
        <fullName evidence="2">Uncharacterized protein</fullName>
    </submittedName>
</protein>
<sequence>PANFNTCGDAAFDLDASLTGSTLNGEWTIIANGDAGQLTATNVAASIASATYTPLAADYNTTITFQFEAFDPVTGPCGNSSYTVDVTIDEPATVNITTAGANICQNQVISLSGDFSGSASSATWSEDGNGSLSNISTVGNTVTAEYSPTSTDIGNTITFTLTTDNPANTCAAISSSVQFVIDNPPVASITTTATEVCEADPFTLQGTVSGGANNGEWQIKAGQGASVDASGSLTATTNNSGSWEAV</sequence>
<reference evidence="2" key="1">
    <citation type="submission" date="2021-01" db="EMBL/GenBank/DDBJ databases">
        <title>Marivirga aurantiaca sp. nov., isolated from intertidal surface sediments.</title>
        <authorList>
            <person name="Zhang M."/>
        </authorList>
    </citation>
    <scope>NUCLEOTIDE SEQUENCE</scope>
    <source>
        <strain evidence="2">S37H4</strain>
    </source>
</reference>
<keyword evidence="3" id="KW-1185">Reference proteome</keyword>
<dbReference type="Proteomes" id="UP000611723">
    <property type="component" value="Unassembled WGS sequence"/>
</dbReference>